<dbReference type="Proteomes" id="UP001140234">
    <property type="component" value="Unassembled WGS sequence"/>
</dbReference>
<sequence>MPEDFPYSKGFYVINGAITGDKRIFQLVNLEALEWDDDHRRNKEGLYCYCGLDYNDGDPMLRCEGCRQLFHWDCVACLKAKPLLGDTFYRFRCSVCCSGDEEYERDVLSWVQVIYIVLYHLIQLEPERSFFRWRENICATIGERWEYLFPDKTKTATWHNTVAGCLSTHTSLFKSGFEETKQTGNWTLHSVVEPAKAPFKAPTRARESAKPARREKAKRKTTDAEKEILDVLNEGKQGGAARRNARHRVAFSDDEDDDSAQRPRTKRRRAEHRTLKDDPELLQSFALFTQLERQRLDGTPAPAASEGDRTEPGGAKDATVPASAGTGLAADGGVAAQGVAAGDLGKQGHAAELEL</sequence>
<protein>
    <submittedName>
        <fullName evidence="1">Uncharacterized protein</fullName>
    </submittedName>
</protein>
<name>A0ACC1K922_9FUNG</name>
<evidence type="ECO:0000313" key="2">
    <source>
        <dbReference type="Proteomes" id="UP001140234"/>
    </source>
</evidence>
<organism evidence="1 2">
    <name type="scientific">Coemansia nantahalensis</name>
    <dbReference type="NCBI Taxonomy" id="2789366"/>
    <lineage>
        <taxon>Eukaryota</taxon>
        <taxon>Fungi</taxon>
        <taxon>Fungi incertae sedis</taxon>
        <taxon>Zoopagomycota</taxon>
        <taxon>Kickxellomycotina</taxon>
        <taxon>Kickxellomycetes</taxon>
        <taxon>Kickxellales</taxon>
        <taxon>Kickxellaceae</taxon>
        <taxon>Coemansia</taxon>
    </lineage>
</organism>
<evidence type="ECO:0000313" key="1">
    <source>
        <dbReference type="EMBL" id="KAJ2775900.1"/>
    </source>
</evidence>
<reference evidence="1" key="1">
    <citation type="submission" date="2022-07" db="EMBL/GenBank/DDBJ databases">
        <title>Phylogenomic reconstructions and comparative analyses of Kickxellomycotina fungi.</title>
        <authorList>
            <person name="Reynolds N.K."/>
            <person name="Stajich J.E."/>
            <person name="Barry K."/>
            <person name="Grigoriev I.V."/>
            <person name="Crous P."/>
            <person name="Smith M.E."/>
        </authorList>
    </citation>
    <scope>NUCLEOTIDE SEQUENCE</scope>
    <source>
        <strain evidence="1">CBS 109366</strain>
    </source>
</reference>
<gene>
    <name evidence="1" type="ORF">IWQ57_000057</name>
</gene>
<accession>A0ACC1K922</accession>
<comment type="caution">
    <text evidence="1">The sequence shown here is derived from an EMBL/GenBank/DDBJ whole genome shotgun (WGS) entry which is preliminary data.</text>
</comment>
<dbReference type="EMBL" id="JANBUJ010000001">
    <property type="protein sequence ID" value="KAJ2775900.1"/>
    <property type="molecule type" value="Genomic_DNA"/>
</dbReference>
<proteinExistence type="predicted"/>
<keyword evidence="2" id="KW-1185">Reference proteome</keyword>